<organism evidence="2 3">
    <name type="scientific">Racocetra fulgida</name>
    <dbReference type="NCBI Taxonomy" id="60492"/>
    <lineage>
        <taxon>Eukaryota</taxon>
        <taxon>Fungi</taxon>
        <taxon>Fungi incertae sedis</taxon>
        <taxon>Mucoromycota</taxon>
        <taxon>Glomeromycotina</taxon>
        <taxon>Glomeromycetes</taxon>
        <taxon>Diversisporales</taxon>
        <taxon>Gigasporaceae</taxon>
        <taxon>Racocetra</taxon>
    </lineage>
</organism>
<keyword evidence="1" id="KW-0812">Transmembrane</keyword>
<dbReference type="EMBL" id="CAJVPZ010011917">
    <property type="protein sequence ID" value="CAG8634780.1"/>
    <property type="molecule type" value="Genomic_DNA"/>
</dbReference>
<dbReference type="Proteomes" id="UP000789396">
    <property type="component" value="Unassembled WGS sequence"/>
</dbReference>
<keyword evidence="1" id="KW-0472">Membrane</keyword>
<reference evidence="2" key="1">
    <citation type="submission" date="2021-06" db="EMBL/GenBank/DDBJ databases">
        <authorList>
            <person name="Kallberg Y."/>
            <person name="Tangrot J."/>
            <person name="Rosling A."/>
        </authorList>
    </citation>
    <scope>NUCLEOTIDE SEQUENCE</scope>
    <source>
        <strain evidence="2">IN212</strain>
    </source>
</reference>
<sequence length="104" mass="11832">MNEKIKTVTNGIEEGLLNDNVGVKIGSATDVKETLLRNDNIGKKTGSWNGDLGDKIEIVTNVSEEALLRKIDIKIIPLFTLLYTICFLDRYLRLTYLLHNLNYY</sequence>
<feature type="transmembrane region" description="Helical" evidence="1">
    <location>
        <begin position="75"/>
        <end position="92"/>
    </location>
</feature>
<evidence type="ECO:0000256" key="1">
    <source>
        <dbReference type="SAM" id="Phobius"/>
    </source>
</evidence>
<evidence type="ECO:0000313" key="3">
    <source>
        <dbReference type="Proteomes" id="UP000789396"/>
    </source>
</evidence>
<protein>
    <submittedName>
        <fullName evidence="2">6109_t:CDS:1</fullName>
    </submittedName>
</protein>
<proteinExistence type="predicted"/>
<name>A0A9N9DB53_9GLOM</name>
<gene>
    <name evidence="2" type="ORF">RFULGI_LOCUS7855</name>
</gene>
<evidence type="ECO:0000313" key="2">
    <source>
        <dbReference type="EMBL" id="CAG8634780.1"/>
    </source>
</evidence>
<keyword evidence="3" id="KW-1185">Reference proteome</keyword>
<accession>A0A9N9DB53</accession>
<dbReference type="OrthoDB" id="3055650at2759"/>
<dbReference type="AlphaFoldDB" id="A0A9N9DB53"/>
<keyword evidence="1" id="KW-1133">Transmembrane helix</keyword>
<comment type="caution">
    <text evidence="2">The sequence shown here is derived from an EMBL/GenBank/DDBJ whole genome shotgun (WGS) entry which is preliminary data.</text>
</comment>